<protein>
    <submittedName>
        <fullName evidence="3">Integral membrane transport protein</fullName>
    </submittedName>
</protein>
<keyword evidence="2" id="KW-1133">Transmembrane helix</keyword>
<reference evidence="3 4" key="1">
    <citation type="submission" date="2016-02" db="EMBL/GenBank/DDBJ databases">
        <authorList>
            <person name="Wen L."/>
            <person name="He K."/>
            <person name="Yang H."/>
        </authorList>
    </citation>
    <scope>NUCLEOTIDE SEQUENCE [LARGE SCALE GENOMIC DNA]</scope>
    <source>
        <strain evidence="3 4">CD11_3</strain>
    </source>
</reference>
<evidence type="ECO:0000256" key="1">
    <source>
        <dbReference type="SAM" id="MobiDB-lite"/>
    </source>
</evidence>
<keyword evidence="2" id="KW-0812">Transmembrane</keyword>
<keyword evidence="2" id="KW-0472">Membrane</keyword>
<comment type="caution">
    <text evidence="3">The sequence shown here is derived from an EMBL/GenBank/DDBJ whole genome shotgun (WGS) entry which is preliminary data.</text>
</comment>
<dbReference type="PANTHER" id="PTHR37305">
    <property type="entry name" value="INTEGRAL MEMBRANE PROTEIN-RELATED"/>
    <property type="match status" value="1"/>
</dbReference>
<feature type="region of interest" description="Disordered" evidence="1">
    <location>
        <begin position="1"/>
        <end position="20"/>
    </location>
</feature>
<sequence>MTAVAPPAPLTRQTSAPGHPSARLSLGRLVRSEFLKLFTLRSTWWSLGIAALLTVGLAAMVAGASSSFGPGLSPVAAITLPVQFTMLVAGILGAMAITGEYSTGMIRSTITAEPRRGRVLVAKSVVIATTLALLAAVTSAIAGLVIMPILGADAYAWGDAKELWLPLLLSVLAMATFGLLGLGWGFIIRNGAGAIATTVGILFVLPLVLQVFMLFGESWQWIVDLGRWLPGNAAAALTDLDGEVFWPSLAATVAWPAGALLLGWAVLRTRDA</sequence>
<dbReference type="AlphaFoldDB" id="A0A177KDL5"/>
<evidence type="ECO:0000256" key="2">
    <source>
        <dbReference type="SAM" id="Phobius"/>
    </source>
</evidence>
<feature type="transmembrane region" description="Helical" evidence="2">
    <location>
        <begin position="75"/>
        <end position="97"/>
    </location>
</feature>
<name>A0A177KDL5_9MICO</name>
<organism evidence="3 4">
    <name type="scientific">Microbacterium oleivorans</name>
    <dbReference type="NCBI Taxonomy" id="273677"/>
    <lineage>
        <taxon>Bacteria</taxon>
        <taxon>Bacillati</taxon>
        <taxon>Actinomycetota</taxon>
        <taxon>Actinomycetes</taxon>
        <taxon>Micrococcales</taxon>
        <taxon>Microbacteriaceae</taxon>
        <taxon>Microbacterium</taxon>
    </lineage>
</organism>
<dbReference type="Proteomes" id="UP000076998">
    <property type="component" value="Unassembled WGS sequence"/>
</dbReference>
<dbReference type="PANTHER" id="PTHR37305:SF1">
    <property type="entry name" value="MEMBRANE PROTEIN"/>
    <property type="match status" value="1"/>
</dbReference>
<feature type="transmembrane region" description="Helical" evidence="2">
    <location>
        <begin position="44"/>
        <end position="63"/>
    </location>
</feature>
<dbReference type="OrthoDB" id="3297477at2"/>
<gene>
    <name evidence="3" type="ORF">AYL44_04425</name>
</gene>
<feature type="transmembrane region" description="Helical" evidence="2">
    <location>
        <begin position="125"/>
        <end position="151"/>
    </location>
</feature>
<dbReference type="EMBL" id="LSTV01000001">
    <property type="protein sequence ID" value="OAH51498.1"/>
    <property type="molecule type" value="Genomic_DNA"/>
</dbReference>
<accession>A0A177KDL5</accession>
<proteinExistence type="predicted"/>
<feature type="transmembrane region" description="Helical" evidence="2">
    <location>
        <begin position="194"/>
        <end position="215"/>
    </location>
</feature>
<evidence type="ECO:0000313" key="3">
    <source>
        <dbReference type="EMBL" id="OAH51498.1"/>
    </source>
</evidence>
<feature type="transmembrane region" description="Helical" evidence="2">
    <location>
        <begin position="244"/>
        <end position="267"/>
    </location>
</feature>
<feature type="transmembrane region" description="Helical" evidence="2">
    <location>
        <begin position="163"/>
        <end position="187"/>
    </location>
</feature>
<evidence type="ECO:0000313" key="4">
    <source>
        <dbReference type="Proteomes" id="UP000076998"/>
    </source>
</evidence>
<dbReference type="RefSeq" id="WP_064002006.1">
    <property type="nucleotide sequence ID" value="NZ_LSTV01000001.1"/>
</dbReference>